<evidence type="ECO:0000313" key="7">
    <source>
        <dbReference type="EMBL" id="QHT86267.1"/>
    </source>
</evidence>
<evidence type="ECO:0000256" key="2">
    <source>
        <dbReference type="ARBA" id="ARBA00022737"/>
    </source>
</evidence>
<dbReference type="SMART" id="SM00028">
    <property type="entry name" value="TPR"/>
    <property type="match status" value="2"/>
</dbReference>
<dbReference type="PROSITE" id="PS50005">
    <property type="entry name" value="TPR"/>
    <property type="match status" value="1"/>
</dbReference>
<dbReference type="GO" id="GO:0008270">
    <property type="term" value="F:zinc ion binding"/>
    <property type="evidence" value="ECO:0007669"/>
    <property type="project" value="UniProtKB-KW"/>
</dbReference>
<dbReference type="InterPro" id="IPR000571">
    <property type="entry name" value="Znf_CCCH"/>
</dbReference>
<dbReference type="InterPro" id="IPR011990">
    <property type="entry name" value="TPR-like_helical_dom_sf"/>
</dbReference>
<dbReference type="Pfam" id="PF00642">
    <property type="entry name" value="zf-CCCH"/>
    <property type="match status" value="1"/>
</dbReference>
<dbReference type="PANTHER" id="PTHR24198:SF165">
    <property type="entry name" value="ANKYRIN REPEAT-CONTAINING PROTEIN-RELATED"/>
    <property type="match status" value="1"/>
</dbReference>
<evidence type="ECO:0000259" key="6">
    <source>
        <dbReference type="PROSITE" id="PS50103"/>
    </source>
</evidence>
<evidence type="ECO:0000256" key="4">
    <source>
        <dbReference type="ARBA" id="ARBA00022833"/>
    </source>
</evidence>
<dbReference type="PROSITE" id="PS50297">
    <property type="entry name" value="ANK_REP_REGION"/>
    <property type="match status" value="3"/>
</dbReference>
<dbReference type="SUPFAM" id="SSF48403">
    <property type="entry name" value="Ankyrin repeat"/>
    <property type="match status" value="1"/>
</dbReference>
<evidence type="ECO:0000256" key="1">
    <source>
        <dbReference type="ARBA" id="ARBA00022723"/>
    </source>
</evidence>
<organism evidence="7">
    <name type="scientific">viral metagenome</name>
    <dbReference type="NCBI Taxonomy" id="1070528"/>
    <lineage>
        <taxon>unclassified sequences</taxon>
        <taxon>metagenomes</taxon>
        <taxon>organismal metagenomes</taxon>
    </lineage>
</organism>
<dbReference type="InterPro" id="IPR036855">
    <property type="entry name" value="Znf_CCCH_sf"/>
</dbReference>
<name>A0A6C0I1N3_9ZZZZ</name>
<dbReference type="GO" id="GO:0010468">
    <property type="term" value="P:regulation of gene expression"/>
    <property type="evidence" value="ECO:0007669"/>
    <property type="project" value="UniProtKB-ARBA"/>
</dbReference>
<dbReference type="Gene3D" id="1.25.40.20">
    <property type="entry name" value="Ankyrin repeat-containing domain"/>
    <property type="match status" value="2"/>
</dbReference>
<dbReference type="PROSITE" id="PS50103">
    <property type="entry name" value="ZF_C3H1"/>
    <property type="match status" value="2"/>
</dbReference>
<dbReference type="Pfam" id="PF12796">
    <property type="entry name" value="Ank_2"/>
    <property type="match status" value="2"/>
</dbReference>
<keyword evidence="4" id="KW-0862">Zinc</keyword>
<dbReference type="InterPro" id="IPR019734">
    <property type="entry name" value="TPR_rpt"/>
</dbReference>
<evidence type="ECO:0000256" key="3">
    <source>
        <dbReference type="ARBA" id="ARBA00022771"/>
    </source>
</evidence>
<accession>A0A6C0I1N3</accession>
<keyword evidence="2" id="KW-0677">Repeat</keyword>
<dbReference type="EMBL" id="MN740065">
    <property type="protein sequence ID" value="QHT86267.1"/>
    <property type="molecule type" value="Genomic_DNA"/>
</dbReference>
<feature type="domain" description="C3H1-type" evidence="6">
    <location>
        <begin position="315"/>
        <end position="343"/>
    </location>
</feature>
<reference evidence="7" key="1">
    <citation type="journal article" date="2020" name="Nature">
        <title>Giant virus diversity and host interactions through global metagenomics.</title>
        <authorList>
            <person name="Schulz F."/>
            <person name="Roux S."/>
            <person name="Paez-Espino D."/>
            <person name="Jungbluth S."/>
            <person name="Walsh D.A."/>
            <person name="Denef V.J."/>
            <person name="McMahon K.D."/>
            <person name="Konstantinidis K.T."/>
            <person name="Eloe-Fadrosh E.A."/>
            <person name="Kyrpides N.C."/>
            <person name="Woyke T."/>
        </authorList>
    </citation>
    <scope>NUCLEOTIDE SEQUENCE</scope>
    <source>
        <strain evidence="7">GVMAG-M-3300023184-186</strain>
    </source>
</reference>
<feature type="domain" description="C3H1-type" evidence="6">
    <location>
        <begin position="348"/>
        <end position="375"/>
    </location>
</feature>
<dbReference type="Gene3D" id="1.25.40.10">
    <property type="entry name" value="Tetratricopeptide repeat domain"/>
    <property type="match status" value="1"/>
</dbReference>
<dbReference type="PANTHER" id="PTHR24198">
    <property type="entry name" value="ANKYRIN REPEAT AND PROTEIN KINASE DOMAIN-CONTAINING PROTEIN"/>
    <property type="match status" value="1"/>
</dbReference>
<dbReference type="InterPro" id="IPR002110">
    <property type="entry name" value="Ankyrin_rpt"/>
</dbReference>
<dbReference type="SMART" id="SM00356">
    <property type="entry name" value="ZnF_C3H1"/>
    <property type="match status" value="2"/>
</dbReference>
<proteinExistence type="predicted"/>
<dbReference type="Pfam" id="PF00023">
    <property type="entry name" value="Ank"/>
    <property type="match status" value="1"/>
</dbReference>
<keyword evidence="3" id="KW-0863">Zinc-finger</keyword>
<dbReference type="PROSITE" id="PS50088">
    <property type="entry name" value="ANK_REPEAT"/>
    <property type="match status" value="3"/>
</dbReference>
<protein>
    <recommendedName>
        <fullName evidence="6">C3H1-type domain-containing protein</fullName>
    </recommendedName>
</protein>
<sequence>MNKDITDANSVTDANSATDANSELLNAAADANSELLNAAADGNLVRVCDLLKDGANVNYANSKKQSALMLALSNSKYEVVEYFINYNGTNLNAVDKLGKSVFAYAAIYGDLATITKIVEKFRAIGERLLLQHLTSVDKDGKSALMFAAANTNDCTVANYLLELYRNGRRDLNICDNDNRSLLFHACKNGRIDLVDILLGYGAEIGNKDTGGRTVVIVAVIHNHIRIVELLYIRGADINYPDDAGKTPLIHAASSGYIDIIDWLLYNGSNIHHIDKNGKSAVEYARKKKYNRVVEMLDYAGAVLYTKADDSSQPVAIKTKLCKHWTDTGVCKYGEGCLFIHAEAVSPWDEISRHCKYWKEGPCPFGALCLFTHEEGIIEYDNDEQLLPLAIPLALPLALPLAFRDLSEVKCVNTAARFFFMLTLEARQYSISWVHFYKLVELSFKVQKNVITSKMLSDAVKIHTSIIQDTAILFRENGICISQHIFANFPILLQGIESEECRSGLVYHILAHFYMLCFTSMEIQEIVSSHVASAEQIAIAPAEQIAITPAEQIELLNFKKVLLLILHVTPNLNKDVCCIVARLLVIGNAYRGNPSIDKRGYIKACSSIFNSITGEKKAVQSEEVQSEAVQSEAVQSEAVQSEEVPKGTLSDPFKCIEDGGDILNIATNCRFLPVALLRPGQWSSSQAFIEVSLSNGIYIWGSSGLSVPEKETVVEQIINHILEYRQWAVGFYKYLKDQDRKFNGSEISTNIDKYFKIVCHSAGHNFSTLFINGGNICKCFPDLEFDKLIDNTQAPPSTKCINISDLNLSHYLFLEDVGELIDYWESIYPNVKINISSDFNKMDICYTDTESLESFQSFLSEGRDLFSKKLLLCSKEYSAKDVDKLDKEQLKLLSYHCKVCLIKCKNNNTLVRSLYPSNIKKFEKKLEDPSEFLEYLKLINKESNLYAYVDASNIIIGASINADGKEDPEIMLNFTDTIGAVGGGRNIDRVYVAGSSRDISEQPLEGNGVWDRWGTNSEICIKKRLSDKNGKQHEEGVDELLHNKILEDIDKGGTMLLLSGDGNDNNGNTTFPDIVMQVLDTNRWNVELWCWKRNISSNWIKLANRYKDTFSIHYLDDYRHAVTYKNRAIRAGSAAVSKAAVTVPKAAINVPKAAVTVSKAAVTVSKAAVTVSKAAITVPKAAGTVPKVVRFADSVKVEAAVVSNVDADAVSNADADGVITIEYVIMKLYEFLVKNEIFEMKASELGNFYKSYPECKKLYQAKTKAKKFYSEPLAQQYLLWKDDDAIGGKGIICAVINDKACDIAADRQCEYNKISAMKDVEEFAHALHSFILGRGGSMDAAALSMFYHHHRKDHPEYAKIYKRLKKNNESLPCKMLLWKNDPSAPGMEIIYALGEDGNIIKSMQISPQMHIQAAIPMNEEEGYGDYDWTVDEAPNPIRLQLIADFDFDSCANCVQLNNYAHYLYTVSKDYSKAETVFLHALSIEDDNVILLCNYGHLLILMQRVADAYQIFQKALAIDPSNIDILANIEYCNKIIS</sequence>
<keyword evidence="5" id="KW-0040">ANK repeat</keyword>
<dbReference type="Gene3D" id="3.30.1370.210">
    <property type="match status" value="1"/>
</dbReference>
<dbReference type="SUPFAM" id="SSF90229">
    <property type="entry name" value="CCCH zinc finger"/>
    <property type="match status" value="1"/>
</dbReference>
<dbReference type="SMART" id="SM00248">
    <property type="entry name" value="ANK"/>
    <property type="match status" value="8"/>
</dbReference>
<evidence type="ECO:0000256" key="5">
    <source>
        <dbReference type="ARBA" id="ARBA00023043"/>
    </source>
</evidence>
<dbReference type="InterPro" id="IPR036770">
    <property type="entry name" value="Ankyrin_rpt-contain_sf"/>
</dbReference>
<keyword evidence="1" id="KW-0479">Metal-binding</keyword>
<dbReference type="SUPFAM" id="SSF48452">
    <property type="entry name" value="TPR-like"/>
    <property type="match status" value="1"/>
</dbReference>
<dbReference type="Gene3D" id="3.40.50.1010">
    <property type="entry name" value="5'-nuclease"/>
    <property type="match status" value="1"/>
</dbReference>